<name>A0A7J8G8S8_ROUAE</name>
<gene>
    <name evidence="2" type="ORF">HJG63_006988</name>
</gene>
<evidence type="ECO:0000313" key="2">
    <source>
        <dbReference type="EMBL" id="KAF6456534.1"/>
    </source>
</evidence>
<protein>
    <submittedName>
        <fullName evidence="2">Janus kinase and microtubule interacting protein 3</fullName>
    </submittedName>
</protein>
<dbReference type="GO" id="GO:0016301">
    <property type="term" value="F:kinase activity"/>
    <property type="evidence" value="ECO:0007669"/>
    <property type="project" value="UniProtKB-KW"/>
</dbReference>
<dbReference type="EMBL" id="JACASE010000006">
    <property type="protein sequence ID" value="KAF6456534.1"/>
    <property type="molecule type" value="Genomic_DNA"/>
</dbReference>
<keyword evidence="2" id="KW-0418">Kinase</keyword>
<accession>A0A7J8G8S8</accession>
<dbReference type="Proteomes" id="UP000593571">
    <property type="component" value="Unassembled WGS sequence"/>
</dbReference>
<evidence type="ECO:0000256" key="1">
    <source>
        <dbReference type="SAM" id="MobiDB-lite"/>
    </source>
</evidence>
<proteinExistence type="predicted"/>
<reference evidence="2 3" key="1">
    <citation type="journal article" date="2020" name="Nature">
        <title>Six reference-quality genomes reveal evolution of bat adaptations.</title>
        <authorList>
            <person name="Jebb D."/>
            <person name="Huang Z."/>
            <person name="Pippel M."/>
            <person name="Hughes G.M."/>
            <person name="Lavrichenko K."/>
            <person name="Devanna P."/>
            <person name="Winkler S."/>
            <person name="Jermiin L.S."/>
            <person name="Skirmuntt E.C."/>
            <person name="Katzourakis A."/>
            <person name="Burkitt-Gray L."/>
            <person name="Ray D.A."/>
            <person name="Sullivan K.A.M."/>
            <person name="Roscito J.G."/>
            <person name="Kirilenko B.M."/>
            <person name="Davalos L.M."/>
            <person name="Corthals A.P."/>
            <person name="Power M.L."/>
            <person name="Jones G."/>
            <person name="Ransome R.D."/>
            <person name="Dechmann D.K.N."/>
            <person name="Locatelli A.G."/>
            <person name="Puechmaille S.J."/>
            <person name="Fedrigo O."/>
            <person name="Jarvis E.D."/>
            <person name="Hiller M."/>
            <person name="Vernes S.C."/>
            <person name="Myers E.W."/>
            <person name="Teeling E.C."/>
        </authorList>
    </citation>
    <scope>NUCLEOTIDE SEQUENCE [LARGE SCALE GENOMIC DNA]</scope>
    <source>
        <strain evidence="2">MRouAeg1</strain>
        <tissue evidence="2">Muscle</tissue>
    </source>
</reference>
<keyword evidence="3" id="KW-1185">Reference proteome</keyword>
<sequence>MSRKGTGSKGKGDRADILAGLQAANEELRAKLTDIQIELQQEKSKVGPRPPPHFSWPPESAQSPWDCLPRQLGRGGPLP</sequence>
<organism evidence="2 3">
    <name type="scientific">Rousettus aegyptiacus</name>
    <name type="common">Egyptian fruit bat</name>
    <name type="synonym">Pteropus aegyptiacus</name>
    <dbReference type="NCBI Taxonomy" id="9407"/>
    <lineage>
        <taxon>Eukaryota</taxon>
        <taxon>Metazoa</taxon>
        <taxon>Chordata</taxon>
        <taxon>Craniata</taxon>
        <taxon>Vertebrata</taxon>
        <taxon>Euteleostomi</taxon>
        <taxon>Mammalia</taxon>
        <taxon>Eutheria</taxon>
        <taxon>Laurasiatheria</taxon>
        <taxon>Chiroptera</taxon>
        <taxon>Yinpterochiroptera</taxon>
        <taxon>Pteropodoidea</taxon>
        <taxon>Pteropodidae</taxon>
        <taxon>Rousettinae</taxon>
        <taxon>Rousettus</taxon>
    </lineage>
</organism>
<keyword evidence="2" id="KW-0808">Transferase</keyword>
<dbReference type="AlphaFoldDB" id="A0A7J8G8S8"/>
<comment type="caution">
    <text evidence="2">The sequence shown here is derived from an EMBL/GenBank/DDBJ whole genome shotgun (WGS) entry which is preliminary data.</text>
</comment>
<feature type="region of interest" description="Disordered" evidence="1">
    <location>
        <begin position="39"/>
        <end position="79"/>
    </location>
</feature>
<evidence type="ECO:0000313" key="3">
    <source>
        <dbReference type="Proteomes" id="UP000593571"/>
    </source>
</evidence>